<dbReference type="SUPFAM" id="SSF48334">
    <property type="entry name" value="DNA repair protein MutS, domain III"/>
    <property type="match status" value="1"/>
</dbReference>
<evidence type="ECO:0000256" key="2">
    <source>
        <dbReference type="ARBA" id="ARBA00022840"/>
    </source>
</evidence>
<feature type="transmembrane region" description="Helical" evidence="4">
    <location>
        <begin position="163"/>
        <end position="193"/>
    </location>
</feature>
<protein>
    <submittedName>
        <fullName evidence="6">DNA mismatch repair protein MutS</fullName>
    </submittedName>
</protein>
<dbReference type="GO" id="GO:0006298">
    <property type="term" value="P:mismatch repair"/>
    <property type="evidence" value="ECO:0007669"/>
    <property type="project" value="InterPro"/>
</dbReference>
<dbReference type="Pfam" id="PF00488">
    <property type="entry name" value="MutS_V"/>
    <property type="match status" value="1"/>
</dbReference>
<proteinExistence type="predicted"/>
<dbReference type="SUPFAM" id="SSF52540">
    <property type="entry name" value="P-loop containing nucleoside triphosphate hydrolases"/>
    <property type="match status" value="1"/>
</dbReference>
<reference evidence="6 7" key="1">
    <citation type="submission" date="2020-11" db="EMBL/GenBank/DDBJ databases">
        <title>Draft genome sequencing of a Lachnospiraceae strain isolated from anoxic soil subjected to BSD treatment.</title>
        <authorList>
            <person name="Uek A."/>
            <person name="Tonouchi A."/>
        </authorList>
    </citation>
    <scope>NUCLEOTIDE SEQUENCE [LARGE SCALE GENOMIC DNA]</scope>
    <source>
        <strain evidence="6 7">TB5</strain>
    </source>
</reference>
<dbReference type="PANTHER" id="PTHR11361:SF152">
    <property type="entry name" value="DNA MISMATCH REPAIR PROTEIN"/>
    <property type="match status" value="1"/>
</dbReference>
<dbReference type="EMBL" id="AP024169">
    <property type="protein sequence ID" value="BCN31302.1"/>
    <property type="molecule type" value="Genomic_DNA"/>
</dbReference>
<dbReference type="InterPro" id="IPR000432">
    <property type="entry name" value="DNA_mismatch_repair_MutS_C"/>
</dbReference>
<dbReference type="RefSeq" id="WP_271712432.1">
    <property type="nucleotide sequence ID" value="NZ_AP024169.1"/>
</dbReference>
<evidence type="ECO:0000256" key="4">
    <source>
        <dbReference type="SAM" id="Phobius"/>
    </source>
</evidence>
<dbReference type="SMART" id="SM00534">
    <property type="entry name" value="MUTSac"/>
    <property type="match status" value="1"/>
</dbReference>
<feature type="domain" description="DNA mismatch repair proteins mutS family" evidence="5">
    <location>
        <begin position="360"/>
        <end position="545"/>
    </location>
</feature>
<sequence>MEYLIIIGIGLLLLFIKNIYDEKASKERALIKLKKEWGQVPDEEYTSEKFEALKWFYNTKKDQYDIDDITWSDLDMDQIYMLMNNTSSALGEEYLYSLLRKVKYTIEPLKERNEVIRFFETNAEKRIQMQSTFSKMGKVKKLSVFEYLDRVNQLKKRTNIPHILMASGLILSLISAFIIGAASVAPIIIFLALNIIRYYKYKAEIEPYITVFSYIVKLLDSVDEMRKIDAPELQKYKDELESSMKKFHSFRKRTFLLSSGNNMSGDLSELIIDYVRILFHVDLIKFNNMLYLVQKNKKELFAMFETMGFLDSMIAVASFRTMMGQTVEPILVKGKKPILSVEDVYHPLIDEPIMNSINTEQCVLITGSNASGKSTFLRTMAINAVLSQTIYTSVSKYYKASFFKVYSSMALKDDLFSNESYYIVEIKSLKRILDSVEADIPVLCFVDEVLRGTNTLERIAASAQILKSFSNNNAIAFAATHDIELTHILEHYYSNYHFSEEVKENAIVFDYKLHKGRAVTKNAIKLLAMIGYKEEIITKATEQANRFLEEGSWKIL</sequence>
<keyword evidence="3" id="KW-0238">DNA-binding</keyword>
<dbReference type="AlphaFoldDB" id="A0A7R7EM37"/>
<dbReference type="GO" id="GO:0140664">
    <property type="term" value="F:ATP-dependent DNA damage sensor activity"/>
    <property type="evidence" value="ECO:0007669"/>
    <property type="project" value="InterPro"/>
</dbReference>
<evidence type="ECO:0000259" key="5">
    <source>
        <dbReference type="SMART" id="SM00534"/>
    </source>
</evidence>
<accession>A0A7R7EM37</accession>
<dbReference type="GO" id="GO:0005524">
    <property type="term" value="F:ATP binding"/>
    <property type="evidence" value="ECO:0007669"/>
    <property type="project" value="UniProtKB-KW"/>
</dbReference>
<name>A0A7R7EM37_9FIRM</name>
<evidence type="ECO:0000313" key="6">
    <source>
        <dbReference type="EMBL" id="BCN31302.1"/>
    </source>
</evidence>
<keyword evidence="4" id="KW-1133">Transmembrane helix</keyword>
<keyword evidence="4" id="KW-0472">Membrane</keyword>
<dbReference type="GO" id="GO:0030983">
    <property type="term" value="F:mismatched DNA binding"/>
    <property type="evidence" value="ECO:0007669"/>
    <property type="project" value="InterPro"/>
</dbReference>
<dbReference type="KEGG" id="ahb:bsdtb5_25970"/>
<dbReference type="PANTHER" id="PTHR11361">
    <property type="entry name" value="DNA MISMATCH REPAIR PROTEIN MUTS FAMILY MEMBER"/>
    <property type="match status" value="1"/>
</dbReference>
<keyword evidence="7" id="KW-1185">Reference proteome</keyword>
<dbReference type="InterPro" id="IPR036187">
    <property type="entry name" value="DNA_mismatch_repair_MutS_sf"/>
</dbReference>
<keyword evidence="2" id="KW-0067">ATP-binding</keyword>
<organism evidence="6 7">
    <name type="scientific">Anaeromicropila herbilytica</name>
    <dbReference type="NCBI Taxonomy" id="2785025"/>
    <lineage>
        <taxon>Bacteria</taxon>
        <taxon>Bacillati</taxon>
        <taxon>Bacillota</taxon>
        <taxon>Clostridia</taxon>
        <taxon>Lachnospirales</taxon>
        <taxon>Lachnospiraceae</taxon>
        <taxon>Anaeromicropila</taxon>
    </lineage>
</organism>
<keyword evidence="1" id="KW-0547">Nucleotide-binding</keyword>
<evidence type="ECO:0000256" key="3">
    <source>
        <dbReference type="ARBA" id="ARBA00023125"/>
    </source>
</evidence>
<dbReference type="InterPro" id="IPR027417">
    <property type="entry name" value="P-loop_NTPase"/>
</dbReference>
<dbReference type="Proteomes" id="UP000595897">
    <property type="component" value="Chromosome"/>
</dbReference>
<dbReference type="InterPro" id="IPR045076">
    <property type="entry name" value="MutS"/>
</dbReference>
<keyword evidence="4" id="KW-0812">Transmembrane</keyword>
<evidence type="ECO:0000313" key="7">
    <source>
        <dbReference type="Proteomes" id="UP000595897"/>
    </source>
</evidence>
<gene>
    <name evidence="6" type="ORF">bsdtb5_25970</name>
</gene>
<dbReference type="Gene3D" id="3.40.50.300">
    <property type="entry name" value="P-loop containing nucleotide triphosphate hydrolases"/>
    <property type="match status" value="1"/>
</dbReference>
<evidence type="ECO:0000256" key="1">
    <source>
        <dbReference type="ARBA" id="ARBA00022741"/>
    </source>
</evidence>
<dbReference type="GO" id="GO:0005829">
    <property type="term" value="C:cytosol"/>
    <property type="evidence" value="ECO:0007669"/>
    <property type="project" value="TreeGrafter"/>
</dbReference>